<feature type="non-terminal residue" evidence="1">
    <location>
        <position position="1"/>
    </location>
</feature>
<dbReference type="Gene3D" id="3.40.50.720">
    <property type="entry name" value="NAD(P)-binding Rossmann-like Domain"/>
    <property type="match status" value="1"/>
</dbReference>
<dbReference type="SUPFAM" id="SSF51735">
    <property type="entry name" value="NAD(P)-binding Rossmann-fold domains"/>
    <property type="match status" value="1"/>
</dbReference>
<comment type="caution">
    <text evidence="1">The sequence shown here is derived from an EMBL/GenBank/DDBJ whole genome shotgun (WGS) entry which is preliminary data.</text>
</comment>
<dbReference type="EMBL" id="JARIHO010000076">
    <property type="protein sequence ID" value="KAJ7310913.1"/>
    <property type="molecule type" value="Genomic_DNA"/>
</dbReference>
<organism evidence="1 2">
    <name type="scientific">Mycena albidolilacea</name>
    <dbReference type="NCBI Taxonomy" id="1033008"/>
    <lineage>
        <taxon>Eukaryota</taxon>
        <taxon>Fungi</taxon>
        <taxon>Dikarya</taxon>
        <taxon>Basidiomycota</taxon>
        <taxon>Agaricomycotina</taxon>
        <taxon>Agaricomycetes</taxon>
        <taxon>Agaricomycetidae</taxon>
        <taxon>Agaricales</taxon>
        <taxon>Marasmiineae</taxon>
        <taxon>Mycenaceae</taxon>
        <taxon>Mycena</taxon>
    </lineage>
</organism>
<evidence type="ECO:0000313" key="2">
    <source>
        <dbReference type="Proteomes" id="UP001218218"/>
    </source>
</evidence>
<keyword evidence="2" id="KW-1185">Reference proteome</keyword>
<dbReference type="AlphaFoldDB" id="A0AAD6Z7P2"/>
<sequence>PRSFPSLPKFVQSLSHSIFSSSGSLKWETTPETNTERMFQINFLSNAILSIRLLPLLRATAQTPGIQPHPTTVGSRALTGYTFNKYPVPETTSLSAFLNDPARFHMIRYPDSKLLVSLWVHALAKGIDSSVIILNSCRPGMVEADMSHQPGLVRNIFYTFY</sequence>
<reference evidence="1" key="1">
    <citation type="submission" date="2023-03" db="EMBL/GenBank/DDBJ databases">
        <title>Massive genome expansion in bonnet fungi (Mycena s.s.) driven by repeated elements and novel gene families across ecological guilds.</title>
        <authorList>
            <consortium name="Lawrence Berkeley National Laboratory"/>
            <person name="Harder C.B."/>
            <person name="Miyauchi S."/>
            <person name="Viragh M."/>
            <person name="Kuo A."/>
            <person name="Thoen E."/>
            <person name="Andreopoulos B."/>
            <person name="Lu D."/>
            <person name="Skrede I."/>
            <person name="Drula E."/>
            <person name="Henrissat B."/>
            <person name="Morin E."/>
            <person name="Kohler A."/>
            <person name="Barry K."/>
            <person name="LaButti K."/>
            <person name="Morin E."/>
            <person name="Salamov A."/>
            <person name="Lipzen A."/>
            <person name="Mereny Z."/>
            <person name="Hegedus B."/>
            <person name="Baldrian P."/>
            <person name="Stursova M."/>
            <person name="Weitz H."/>
            <person name="Taylor A."/>
            <person name="Grigoriev I.V."/>
            <person name="Nagy L.G."/>
            <person name="Martin F."/>
            <person name="Kauserud H."/>
        </authorList>
    </citation>
    <scope>NUCLEOTIDE SEQUENCE</scope>
    <source>
        <strain evidence="1">CBHHK002</strain>
    </source>
</reference>
<accession>A0AAD6Z7P2</accession>
<proteinExistence type="predicted"/>
<name>A0AAD6Z7P2_9AGAR</name>
<dbReference type="InterPro" id="IPR036291">
    <property type="entry name" value="NAD(P)-bd_dom_sf"/>
</dbReference>
<protein>
    <submittedName>
        <fullName evidence="1">Uncharacterized protein</fullName>
    </submittedName>
</protein>
<dbReference type="Proteomes" id="UP001218218">
    <property type="component" value="Unassembled WGS sequence"/>
</dbReference>
<gene>
    <name evidence="1" type="ORF">DFH08DRAFT_454614</name>
</gene>
<evidence type="ECO:0000313" key="1">
    <source>
        <dbReference type="EMBL" id="KAJ7310913.1"/>
    </source>
</evidence>